<reference evidence="3" key="1">
    <citation type="submission" date="2018-12" db="EMBL/GenBank/DDBJ databases">
        <title>Bacillus chawlae sp. nov., Bacillus glennii sp. nov., and Bacillus saganii sp. nov. Isolated from the Vehicle Assembly Building at Kennedy Space Center where the Viking Spacecraft were Assembled.</title>
        <authorList>
            <person name="Seuylemezian A."/>
            <person name="Vaishampayan P."/>
        </authorList>
    </citation>
    <scope>NUCLEOTIDE SEQUENCE [LARGE SCALE GENOMIC DNA]</scope>
    <source>
        <strain evidence="3">DSM 13966</strain>
    </source>
</reference>
<gene>
    <name evidence="2" type="ORF">EJA10_10315</name>
</gene>
<dbReference type="Proteomes" id="UP000279911">
    <property type="component" value="Unassembled WGS sequence"/>
</dbReference>
<dbReference type="OrthoDB" id="1903376at2"/>
<accession>A0A3R9F0X5</accession>
<keyword evidence="1" id="KW-1133">Transmembrane helix</keyword>
<sequence length="258" mass="28249">MTIFTQLAKSMYSPKDIASTRYQGIGKTILYVFLLTLISILPVGYYISSGITEAFDTAKKSVKDDLPSFTIEQGSLISDTNAPLTITKDEFTIIFDPSGAVEEKDMAGMDATIAMLQNTAVLATGGQTNAIPYSVFAGEKMTKQDVLNLIDAADSSLPVMIGLVLLVIFVFSSGMKFIEISLLALFGLLLKNLAGKPLQYRHLWRIAAYSVTLTTIFFTIMGFLKTPVPYNYGINWFVSSMILLLAIKEVPSPHKKEG</sequence>
<feature type="transmembrane region" description="Helical" evidence="1">
    <location>
        <begin position="157"/>
        <end position="190"/>
    </location>
</feature>
<dbReference type="EMBL" id="RSFW01000012">
    <property type="protein sequence ID" value="RSD27462.1"/>
    <property type="molecule type" value="Genomic_DNA"/>
</dbReference>
<dbReference type="Pfam" id="PF06691">
    <property type="entry name" value="DUF1189"/>
    <property type="match status" value="1"/>
</dbReference>
<evidence type="ECO:0000313" key="2">
    <source>
        <dbReference type="EMBL" id="RSD27462.1"/>
    </source>
</evidence>
<protein>
    <submittedName>
        <fullName evidence="2">DUF1189 domain-containing protein</fullName>
    </submittedName>
</protein>
<dbReference type="InterPro" id="IPR009574">
    <property type="entry name" value="DUF1189"/>
</dbReference>
<dbReference type="RefSeq" id="WP_125479917.1">
    <property type="nucleotide sequence ID" value="NZ_RSFW01000012.1"/>
</dbReference>
<feature type="transmembrane region" description="Helical" evidence="1">
    <location>
        <begin position="29"/>
        <end position="47"/>
    </location>
</feature>
<evidence type="ECO:0000313" key="3">
    <source>
        <dbReference type="Proteomes" id="UP000279911"/>
    </source>
</evidence>
<name>A0A3R9F0X5_9BACI</name>
<organism evidence="2 3">
    <name type="scientific">Mesobacillus subterraneus</name>
    <dbReference type="NCBI Taxonomy" id="285983"/>
    <lineage>
        <taxon>Bacteria</taxon>
        <taxon>Bacillati</taxon>
        <taxon>Bacillota</taxon>
        <taxon>Bacilli</taxon>
        <taxon>Bacillales</taxon>
        <taxon>Bacillaceae</taxon>
        <taxon>Mesobacillus</taxon>
    </lineage>
</organism>
<feature type="transmembrane region" description="Helical" evidence="1">
    <location>
        <begin position="230"/>
        <end position="247"/>
    </location>
</feature>
<feature type="transmembrane region" description="Helical" evidence="1">
    <location>
        <begin position="202"/>
        <end position="224"/>
    </location>
</feature>
<comment type="caution">
    <text evidence="2">The sequence shown here is derived from an EMBL/GenBank/DDBJ whole genome shotgun (WGS) entry which is preliminary data.</text>
</comment>
<proteinExistence type="predicted"/>
<evidence type="ECO:0000256" key="1">
    <source>
        <dbReference type="SAM" id="Phobius"/>
    </source>
</evidence>
<keyword evidence="1" id="KW-0812">Transmembrane</keyword>
<dbReference type="AlphaFoldDB" id="A0A3R9F0X5"/>
<keyword evidence="1" id="KW-0472">Membrane</keyword>